<dbReference type="InterPro" id="IPR013767">
    <property type="entry name" value="PAS_fold"/>
</dbReference>
<dbReference type="CDD" id="cd00130">
    <property type="entry name" value="PAS"/>
    <property type="match status" value="1"/>
</dbReference>
<dbReference type="PANTHER" id="PTHR44757:SF2">
    <property type="entry name" value="BIOFILM ARCHITECTURE MAINTENANCE PROTEIN MBAA"/>
    <property type="match status" value="1"/>
</dbReference>
<dbReference type="PANTHER" id="PTHR44757">
    <property type="entry name" value="DIGUANYLATE CYCLASE DGCP"/>
    <property type="match status" value="1"/>
</dbReference>
<dbReference type="InterPro" id="IPR035965">
    <property type="entry name" value="PAS-like_dom_sf"/>
</dbReference>
<dbReference type="InterPro" id="IPR043128">
    <property type="entry name" value="Rev_trsase/Diguanyl_cyclase"/>
</dbReference>
<dbReference type="InterPro" id="IPR029787">
    <property type="entry name" value="Nucleotide_cyclase"/>
</dbReference>
<dbReference type="Pfam" id="PF00989">
    <property type="entry name" value="PAS"/>
    <property type="match status" value="1"/>
</dbReference>
<dbReference type="NCBIfam" id="TIGR00254">
    <property type="entry name" value="GGDEF"/>
    <property type="match status" value="1"/>
</dbReference>
<protein>
    <submittedName>
        <fullName evidence="4">PAS domain S-box-containing protein/diguanylate cyclase (GGDEF)-like protein</fullName>
    </submittedName>
</protein>
<keyword evidence="1" id="KW-1133">Transmembrane helix</keyword>
<reference evidence="4 5" key="1">
    <citation type="submission" date="2019-03" db="EMBL/GenBank/DDBJ databases">
        <title>Genomic Encyclopedia of Type Strains, Phase IV (KMG-IV): sequencing the most valuable type-strain genomes for metagenomic binning, comparative biology and taxonomic classification.</title>
        <authorList>
            <person name="Goeker M."/>
        </authorList>
    </citation>
    <scope>NUCLEOTIDE SEQUENCE [LARGE SCALE GENOMIC DNA]</scope>
    <source>
        <strain evidence="4 5">DSM 18507</strain>
    </source>
</reference>
<dbReference type="InterPro" id="IPR035919">
    <property type="entry name" value="EAL_sf"/>
</dbReference>
<dbReference type="PROSITE" id="PS50887">
    <property type="entry name" value="GGDEF"/>
    <property type="match status" value="1"/>
</dbReference>
<evidence type="ECO:0000259" key="3">
    <source>
        <dbReference type="PROSITE" id="PS50887"/>
    </source>
</evidence>
<dbReference type="Gene3D" id="3.20.20.450">
    <property type="entry name" value="EAL domain"/>
    <property type="match status" value="1"/>
</dbReference>
<dbReference type="Gene3D" id="3.30.450.20">
    <property type="entry name" value="PAS domain"/>
    <property type="match status" value="3"/>
</dbReference>
<proteinExistence type="predicted"/>
<keyword evidence="5" id="KW-1185">Reference proteome</keyword>
<gene>
    <name evidence="4" type="ORF">EV669_10149</name>
</gene>
<evidence type="ECO:0000313" key="4">
    <source>
        <dbReference type="EMBL" id="TCW33533.1"/>
    </source>
</evidence>
<dbReference type="InterPro" id="IPR000160">
    <property type="entry name" value="GGDEF_dom"/>
</dbReference>
<name>A0ABY2CZS6_GULMO</name>
<accession>A0ABY2CZS6</accession>
<organism evidence="4 5">
    <name type="scientific">Gulbenkiania mobilis</name>
    <dbReference type="NCBI Taxonomy" id="397457"/>
    <lineage>
        <taxon>Bacteria</taxon>
        <taxon>Pseudomonadati</taxon>
        <taxon>Pseudomonadota</taxon>
        <taxon>Betaproteobacteria</taxon>
        <taxon>Neisseriales</taxon>
        <taxon>Chromobacteriaceae</taxon>
        <taxon>Gulbenkiania</taxon>
    </lineage>
</organism>
<dbReference type="NCBIfam" id="TIGR00229">
    <property type="entry name" value="sensory_box"/>
    <property type="match status" value="1"/>
</dbReference>
<dbReference type="SUPFAM" id="SSF141868">
    <property type="entry name" value="EAL domain-like"/>
    <property type="match status" value="1"/>
</dbReference>
<dbReference type="Pfam" id="PF00563">
    <property type="entry name" value="EAL"/>
    <property type="match status" value="1"/>
</dbReference>
<dbReference type="SUPFAM" id="SSF55073">
    <property type="entry name" value="Nucleotide cyclase"/>
    <property type="match status" value="1"/>
</dbReference>
<dbReference type="SMART" id="SM00052">
    <property type="entry name" value="EAL"/>
    <property type="match status" value="1"/>
</dbReference>
<dbReference type="EMBL" id="SMDA01000001">
    <property type="protein sequence ID" value="TCW33533.1"/>
    <property type="molecule type" value="Genomic_DNA"/>
</dbReference>
<feature type="transmembrane region" description="Helical" evidence="1">
    <location>
        <begin position="293"/>
        <end position="313"/>
    </location>
</feature>
<dbReference type="SMART" id="SM00267">
    <property type="entry name" value="GGDEF"/>
    <property type="match status" value="1"/>
</dbReference>
<dbReference type="SUPFAM" id="SSF55785">
    <property type="entry name" value="PYP-like sensor domain (PAS domain)"/>
    <property type="match status" value="1"/>
</dbReference>
<dbReference type="InterPro" id="IPR001633">
    <property type="entry name" value="EAL_dom"/>
</dbReference>
<keyword evidence="1" id="KW-0812">Transmembrane</keyword>
<evidence type="ECO:0000259" key="2">
    <source>
        <dbReference type="PROSITE" id="PS50883"/>
    </source>
</evidence>
<dbReference type="CDD" id="cd01949">
    <property type="entry name" value="GGDEF"/>
    <property type="match status" value="1"/>
</dbReference>
<dbReference type="CDD" id="cd01948">
    <property type="entry name" value="EAL"/>
    <property type="match status" value="1"/>
</dbReference>
<keyword evidence="1" id="KW-0472">Membrane</keyword>
<comment type="caution">
    <text evidence="4">The sequence shown here is derived from an EMBL/GenBank/DDBJ whole genome shotgun (WGS) entry which is preliminary data.</text>
</comment>
<dbReference type="PROSITE" id="PS50883">
    <property type="entry name" value="EAL"/>
    <property type="match status" value="1"/>
</dbReference>
<dbReference type="InterPro" id="IPR000014">
    <property type="entry name" value="PAS"/>
</dbReference>
<dbReference type="InterPro" id="IPR052155">
    <property type="entry name" value="Biofilm_reg_signaling"/>
</dbReference>
<evidence type="ECO:0000256" key="1">
    <source>
        <dbReference type="SAM" id="Phobius"/>
    </source>
</evidence>
<evidence type="ECO:0000313" key="5">
    <source>
        <dbReference type="Proteomes" id="UP000294801"/>
    </source>
</evidence>
<dbReference type="RefSeq" id="WP_132097586.1">
    <property type="nucleotide sequence ID" value="NZ_SMDA01000001.1"/>
</dbReference>
<dbReference type="Gene3D" id="3.30.70.270">
    <property type="match status" value="1"/>
</dbReference>
<sequence>MQGLRGDSGALTRRFRGALALFLLLMLAALLGVSAFNIVRDRRNEEAHAATGVLSLARALEAHASSVFQLNSLSLHAIQTSLEEADRRGGLSLETVDNALREAMRHNPSARWLAVDSPSGLRLVAQSETVESASPPVTAAVRQALVPVSGKSPVVLRSLRLPEEAEPYILLASPLQLKAGRGHVAALLPIGEFERLYARLGQPGGMVAGLIALDGTNLFRLPNPARYAGRDHRHVPPMRAFLASGQAGTVIGPNLDTGRDTLFGFVPSDRYPFLAVAGELTDAYVVPWRQRTLAQATLLAAAILSLFLVAHLLRRMLHSLSDNEAFYRALLDNVSDSLLVMRNGEIIGCNHEAVALFGAPSADVLHGKNVLDLSPPTQPGGQSSEARKSEIRSRLDAGERLVQFDWVHQRLDTGEPIECEVCLSVVEWRGERLWLAVVRDLSVQKRYLREQEFLANHDTLTGLPNRRWFTQTLEARLARRLPQTLLVLDLNRFKEINDTLGHPAGDQLLVKLGQRLSRLLLPQGVDVARLGGDELALLAGRRMSEEEVSALCQIVLGAISEPMEVENIKLEVSASVGVAFYPQDAQTSADLFRCADIAMYAAKHELRGYAFYRGASDHFTPERLSLQSDLAHAIRSGELALYYQPKISLTDGSLSGFEALLRWMHPKRGMVSPMQFIPLAENTELIHPLTRWVIREALQHVAHWQARGRSVPVAVNISVNNLHDPAFVEDLATMLTESRMPPGLLELEVTESALMNHPELALQRLNQIRALGVVLYIDDFGTGFSSLAYLKSLPVSALKIDRVFVAAMTEHAQDALIVQSTIELAHNFGLQVIAEGVEDYETAEALRRLGCDIAQGYCFARPMPAEEARAWQLSDEIQRLE</sequence>
<dbReference type="CDD" id="cd12915">
    <property type="entry name" value="PDC2_DGC_like"/>
    <property type="match status" value="1"/>
</dbReference>
<dbReference type="Pfam" id="PF00990">
    <property type="entry name" value="GGDEF"/>
    <property type="match status" value="1"/>
</dbReference>
<feature type="domain" description="GGDEF" evidence="3">
    <location>
        <begin position="481"/>
        <end position="615"/>
    </location>
</feature>
<dbReference type="Proteomes" id="UP000294801">
    <property type="component" value="Unassembled WGS sequence"/>
</dbReference>
<feature type="domain" description="EAL" evidence="2">
    <location>
        <begin position="623"/>
        <end position="876"/>
    </location>
</feature>